<dbReference type="Pfam" id="PF01541">
    <property type="entry name" value="GIY-YIG"/>
    <property type="match status" value="1"/>
</dbReference>
<dbReference type="SUPFAM" id="SSF82771">
    <property type="entry name" value="GIY-YIG endonuclease"/>
    <property type="match status" value="1"/>
</dbReference>
<dbReference type="PANTHER" id="PTHR34477:SF1">
    <property type="entry name" value="UPF0213 PROTEIN YHBQ"/>
    <property type="match status" value="1"/>
</dbReference>
<dbReference type="PANTHER" id="PTHR34477">
    <property type="entry name" value="UPF0213 PROTEIN YHBQ"/>
    <property type="match status" value="1"/>
</dbReference>
<sequence length="81" mass="9668">MHFLYILRSLKDNKLYIGVTNNIVRRLNEHNTGKSKSTKHRVPFILIYKENFTNKGLAMKREWLFKNTSESNKLMRALIED</sequence>
<gene>
    <name evidence="3" type="ORF">A2125_01295</name>
</gene>
<evidence type="ECO:0000313" key="3">
    <source>
        <dbReference type="EMBL" id="OGM05263.1"/>
    </source>
</evidence>
<evidence type="ECO:0000259" key="2">
    <source>
        <dbReference type="PROSITE" id="PS50164"/>
    </source>
</evidence>
<accession>A0A1F7WR26</accession>
<dbReference type="SMART" id="SM00465">
    <property type="entry name" value="GIYc"/>
    <property type="match status" value="1"/>
</dbReference>
<feature type="domain" description="GIY-YIG" evidence="2">
    <location>
        <begin position="1"/>
        <end position="75"/>
    </location>
</feature>
<dbReference type="AlphaFoldDB" id="A0A1F7WR26"/>
<dbReference type="Gene3D" id="3.40.1440.10">
    <property type="entry name" value="GIY-YIG endonuclease"/>
    <property type="match status" value="1"/>
</dbReference>
<name>A0A1F7WR26_9BACT</name>
<dbReference type="CDD" id="cd10449">
    <property type="entry name" value="GIY-YIG_SLX1_like"/>
    <property type="match status" value="1"/>
</dbReference>
<dbReference type="Proteomes" id="UP000178812">
    <property type="component" value="Unassembled WGS sequence"/>
</dbReference>
<dbReference type="InterPro" id="IPR000305">
    <property type="entry name" value="GIY-YIG_endonuc"/>
</dbReference>
<comment type="caution">
    <text evidence="3">The sequence shown here is derived from an EMBL/GenBank/DDBJ whole genome shotgun (WGS) entry which is preliminary data.</text>
</comment>
<reference evidence="3 4" key="1">
    <citation type="journal article" date="2016" name="Nat. Commun.">
        <title>Thousands of microbial genomes shed light on interconnected biogeochemical processes in an aquifer system.</title>
        <authorList>
            <person name="Anantharaman K."/>
            <person name="Brown C.T."/>
            <person name="Hug L.A."/>
            <person name="Sharon I."/>
            <person name="Castelle C.J."/>
            <person name="Probst A.J."/>
            <person name="Thomas B.C."/>
            <person name="Singh A."/>
            <person name="Wilkins M.J."/>
            <person name="Karaoz U."/>
            <person name="Brodie E.L."/>
            <person name="Williams K.H."/>
            <person name="Hubbard S.S."/>
            <person name="Banfield J.F."/>
        </authorList>
    </citation>
    <scope>NUCLEOTIDE SEQUENCE [LARGE SCALE GENOMIC DNA]</scope>
</reference>
<comment type="similarity">
    <text evidence="1">Belongs to the UPF0213 family.</text>
</comment>
<dbReference type="EMBL" id="MGFM01000042">
    <property type="protein sequence ID" value="OGM05263.1"/>
    <property type="molecule type" value="Genomic_DNA"/>
</dbReference>
<evidence type="ECO:0000313" key="4">
    <source>
        <dbReference type="Proteomes" id="UP000178812"/>
    </source>
</evidence>
<evidence type="ECO:0000256" key="1">
    <source>
        <dbReference type="ARBA" id="ARBA00007435"/>
    </source>
</evidence>
<dbReference type="PROSITE" id="PS50164">
    <property type="entry name" value="GIY_YIG"/>
    <property type="match status" value="1"/>
</dbReference>
<dbReference type="InterPro" id="IPR050190">
    <property type="entry name" value="UPF0213_domain"/>
</dbReference>
<proteinExistence type="inferred from homology"/>
<protein>
    <recommendedName>
        <fullName evidence="2">GIY-YIG domain-containing protein</fullName>
    </recommendedName>
</protein>
<organism evidence="3 4">
    <name type="scientific">Candidatus Woesebacteria bacterium GWB1_43_5</name>
    <dbReference type="NCBI Taxonomy" id="1802474"/>
    <lineage>
        <taxon>Bacteria</taxon>
        <taxon>Candidatus Woeseibacteriota</taxon>
    </lineage>
</organism>
<dbReference type="InterPro" id="IPR035901">
    <property type="entry name" value="GIY-YIG_endonuc_sf"/>
</dbReference>